<sequence>MYLPTTVVYPPHTGTTNVTFPPLVAHVHSAAMDEWVTSTASAACVLEGKRKPTSGCYQRVCELRDRKRVLHGSHCRRWRTSTWSRKGAEGDGAGAGEAEDEDGGNGGAKVGENGLEGEAEELSSIELGRDWARRGTKKRSGVGLGSGGLNRMQVPVDAPQCPIFPPLFLFSGAWSVSRTCPDLSALKSIYKSILLVQFRGELISHETKRSWARKTRIPVGTFLGLHELFWTVQSNHCAQFWLQLVQGLTANLPWFLVNGPRGRCSGRLVNLMLLSECRSIKTHDSPHPFLNLTFYLFPGLKPPFLWTASSTISASHPREDYT</sequence>
<gene>
    <name evidence="2" type="ORF">C8F04DRAFT_1181535</name>
</gene>
<dbReference type="EMBL" id="JARJCM010000044">
    <property type="protein sequence ID" value="KAJ7036254.1"/>
    <property type="molecule type" value="Genomic_DNA"/>
</dbReference>
<accession>A0AAD6SYZ5</accession>
<reference evidence="2" key="1">
    <citation type="submission" date="2023-03" db="EMBL/GenBank/DDBJ databases">
        <title>Massive genome expansion in bonnet fungi (Mycena s.s.) driven by repeated elements and novel gene families across ecological guilds.</title>
        <authorList>
            <consortium name="Lawrence Berkeley National Laboratory"/>
            <person name="Harder C.B."/>
            <person name="Miyauchi S."/>
            <person name="Viragh M."/>
            <person name="Kuo A."/>
            <person name="Thoen E."/>
            <person name="Andreopoulos B."/>
            <person name="Lu D."/>
            <person name="Skrede I."/>
            <person name="Drula E."/>
            <person name="Henrissat B."/>
            <person name="Morin E."/>
            <person name="Kohler A."/>
            <person name="Barry K."/>
            <person name="LaButti K."/>
            <person name="Morin E."/>
            <person name="Salamov A."/>
            <person name="Lipzen A."/>
            <person name="Mereny Z."/>
            <person name="Hegedus B."/>
            <person name="Baldrian P."/>
            <person name="Stursova M."/>
            <person name="Weitz H."/>
            <person name="Taylor A."/>
            <person name="Grigoriev I.V."/>
            <person name="Nagy L.G."/>
            <person name="Martin F."/>
            <person name="Kauserud H."/>
        </authorList>
    </citation>
    <scope>NUCLEOTIDE SEQUENCE</scope>
    <source>
        <strain evidence="2">CBHHK200</strain>
    </source>
</reference>
<keyword evidence="3" id="KW-1185">Reference proteome</keyword>
<feature type="region of interest" description="Disordered" evidence="1">
    <location>
        <begin position="84"/>
        <end position="115"/>
    </location>
</feature>
<proteinExistence type="predicted"/>
<dbReference type="Proteomes" id="UP001218188">
    <property type="component" value="Unassembled WGS sequence"/>
</dbReference>
<protein>
    <submittedName>
        <fullName evidence="2">Uncharacterized protein</fullName>
    </submittedName>
</protein>
<evidence type="ECO:0000256" key="1">
    <source>
        <dbReference type="SAM" id="MobiDB-lite"/>
    </source>
</evidence>
<name>A0AAD6SYZ5_9AGAR</name>
<comment type="caution">
    <text evidence="2">The sequence shown here is derived from an EMBL/GenBank/DDBJ whole genome shotgun (WGS) entry which is preliminary data.</text>
</comment>
<organism evidence="2 3">
    <name type="scientific">Mycena alexandri</name>
    <dbReference type="NCBI Taxonomy" id="1745969"/>
    <lineage>
        <taxon>Eukaryota</taxon>
        <taxon>Fungi</taxon>
        <taxon>Dikarya</taxon>
        <taxon>Basidiomycota</taxon>
        <taxon>Agaricomycotina</taxon>
        <taxon>Agaricomycetes</taxon>
        <taxon>Agaricomycetidae</taxon>
        <taxon>Agaricales</taxon>
        <taxon>Marasmiineae</taxon>
        <taxon>Mycenaceae</taxon>
        <taxon>Mycena</taxon>
    </lineage>
</organism>
<evidence type="ECO:0000313" key="2">
    <source>
        <dbReference type="EMBL" id="KAJ7036254.1"/>
    </source>
</evidence>
<dbReference type="AlphaFoldDB" id="A0AAD6SYZ5"/>
<evidence type="ECO:0000313" key="3">
    <source>
        <dbReference type="Proteomes" id="UP001218188"/>
    </source>
</evidence>